<dbReference type="Proteomes" id="UP001249851">
    <property type="component" value="Unassembled WGS sequence"/>
</dbReference>
<name>A0AAD9UX21_ACRCE</name>
<evidence type="ECO:0000313" key="1">
    <source>
        <dbReference type="EMBL" id="KAK2553113.1"/>
    </source>
</evidence>
<dbReference type="PANTHER" id="PTHR33332">
    <property type="entry name" value="REVERSE TRANSCRIPTASE DOMAIN-CONTAINING PROTEIN"/>
    <property type="match status" value="1"/>
</dbReference>
<protein>
    <recommendedName>
        <fullName evidence="3">Reverse transcriptase domain-containing protein</fullName>
    </recommendedName>
</protein>
<keyword evidence="2" id="KW-1185">Reference proteome</keyword>
<gene>
    <name evidence="1" type="ORF">P5673_025565</name>
</gene>
<reference evidence="1" key="2">
    <citation type="journal article" date="2023" name="Science">
        <title>Genomic signatures of disease resistance in endangered staghorn corals.</title>
        <authorList>
            <person name="Vollmer S.V."/>
            <person name="Selwyn J.D."/>
            <person name="Despard B.A."/>
            <person name="Roesel C.L."/>
        </authorList>
    </citation>
    <scope>NUCLEOTIDE SEQUENCE</scope>
    <source>
        <strain evidence="1">K2</strain>
    </source>
</reference>
<accession>A0AAD9UX21</accession>
<evidence type="ECO:0008006" key="3">
    <source>
        <dbReference type="Google" id="ProtNLM"/>
    </source>
</evidence>
<comment type="caution">
    <text evidence="1">The sequence shown here is derived from an EMBL/GenBank/DDBJ whole genome shotgun (WGS) entry which is preliminary data.</text>
</comment>
<organism evidence="1 2">
    <name type="scientific">Acropora cervicornis</name>
    <name type="common">Staghorn coral</name>
    <dbReference type="NCBI Taxonomy" id="6130"/>
    <lineage>
        <taxon>Eukaryota</taxon>
        <taxon>Metazoa</taxon>
        <taxon>Cnidaria</taxon>
        <taxon>Anthozoa</taxon>
        <taxon>Hexacorallia</taxon>
        <taxon>Scleractinia</taxon>
        <taxon>Astrocoeniina</taxon>
        <taxon>Acroporidae</taxon>
        <taxon>Acropora</taxon>
    </lineage>
</organism>
<evidence type="ECO:0000313" key="2">
    <source>
        <dbReference type="Proteomes" id="UP001249851"/>
    </source>
</evidence>
<reference evidence="1" key="1">
    <citation type="journal article" date="2023" name="G3 (Bethesda)">
        <title>Whole genome assembly and annotation of the endangered Caribbean coral Acropora cervicornis.</title>
        <authorList>
            <person name="Selwyn J.D."/>
            <person name="Vollmer S.V."/>
        </authorList>
    </citation>
    <scope>NUCLEOTIDE SEQUENCE</scope>
    <source>
        <strain evidence="1">K2</strain>
    </source>
</reference>
<sequence length="105" mass="11933">MYNRIISHLEKFSILHNHQFGFHSKHSTTHALLLLTDKHFQDTVDQKTLSANLDYYGMQGVANDWFASDLVNRRQSVSLFHRNCDCQTVTCGVPKGAALGPLLFL</sequence>
<dbReference type="AlphaFoldDB" id="A0AAD9UX21"/>
<dbReference type="EMBL" id="JARQWQ010000080">
    <property type="protein sequence ID" value="KAK2553113.1"/>
    <property type="molecule type" value="Genomic_DNA"/>
</dbReference>
<proteinExistence type="predicted"/>